<feature type="transmembrane region" description="Helical" evidence="1">
    <location>
        <begin position="318"/>
        <end position="342"/>
    </location>
</feature>
<reference evidence="2" key="1">
    <citation type="submission" date="2015-09" db="EMBL/GenBank/DDBJ databases">
        <title>Draft Genome Sequences of Two Novel Amoeba-resistant Intranuclear Bacteria, Candidatus Berkiella cookevillensis and Candidatus Berkiella aquae.</title>
        <authorList>
            <person name="Mehari Y.T."/>
            <person name="Arivett B.A."/>
            <person name="Farone A.L."/>
            <person name="Gunderson J.H."/>
            <person name="Farone M.B."/>
        </authorList>
    </citation>
    <scope>NUCLEOTIDE SEQUENCE [LARGE SCALE GENOMIC DNA]</scope>
    <source>
        <strain evidence="2">CC99</strain>
    </source>
</reference>
<evidence type="ECO:0000313" key="3">
    <source>
        <dbReference type="EMBL" id="MCS5708449.1"/>
    </source>
</evidence>
<name>A0A0Q9YH78_9GAMM</name>
<keyword evidence="1" id="KW-1133">Transmembrane helix</keyword>
<reference evidence="3" key="2">
    <citation type="journal article" date="2016" name="Genome Announc.">
        <title>Draft Genome Sequences of Two Novel Amoeba-Resistant Intranuclear Bacteria, 'Candidatus Berkiella cookevillensis' and 'Candidatus Berkiella aquae'.</title>
        <authorList>
            <person name="Mehari Y.T."/>
            <person name="Arivett B.A."/>
            <person name="Farone A.L."/>
            <person name="Gunderson J.H."/>
            <person name="Farone M.B."/>
        </authorList>
    </citation>
    <scope>NUCLEOTIDE SEQUENCE</scope>
    <source>
        <strain evidence="3">CC99</strain>
    </source>
</reference>
<evidence type="ECO:0000313" key="4">
    <source>
        <dbReference type="Proteomes" id="UP000051494"/>
    </source>
</evidence>
<evidence type="ECO:0000256" key="1">
    <source>
        <dbReference type="SAM" id="Phobius"/>
    </source>
</evidence>
<reference evidence="3" key="3">
    <citation type="submission" date="2021-06" db="EMBL/GenBank/DDBJ databases">
        <title>Genomic Description and Analysis of Intracellular Bacteria, Candidatus Berkiella cookevillensis and Candidatus Berkiella aquae.</title>
        <authorList>
            <person name="Kidane D.T."/>
            <person name="Mehari Y.T."/>
            <person name="Rice F.C."/>
            <person name="Arivett B.A."/>
            <person name="Farone A.L."/>
            <person name="Berk S.G."/>
            <person name="Farone M.B."/>
        </authorList>
    </citation>
    <scope>NUCLEOTIDE SEQUENCE</scope>
    <source>
        <strain evidence="3">CC99</strain>
    </source>
</reference>
<evidence type="ECO:0000313" key="2">
    <source>
        <dbReference type="EMBL" id="KRG19973.1"/>
    </source>
</evidence>
<gene>
    <name evidence="2" type="ORF">CC99x_00194</name>
    <name evidence="3" type="ORF">CC99x_005960</name>
</gene>
<comment type="caution">
    <text evidence="2">The sequence shown here is derived from an EMBL/GenBank/DDBJ whole genome shotgun (WGS) entry which is preliminary data.</text>
</comment>
<dbReference type="EMBL" id="LKHV02000001">
    <property type="protein sequence ID" value="MCS5708449.1"/>
    <property type="molecule type" value="Genomic_DNA"/>
</dbReference>
<organism evidence="2">
    <name type="scientific">Candidatus Berkiella cookevillensis</name>
    <dbReference type="NCBI Taxonomy" id="437022"/>
    <lineage>
        <taxon>Bacteria</taxon>
        <taxon>Pseudomonadati</taxon>
        <taxon>Pseudomonadota</taxon>
        <taxon>Gammaproteobacteria</taxon>
        <taxon>Candidatus Berkiellales</taxon>
        <taxon>Candidatus Berkiellaceae</taxon>
        <taxon>Candidatus Berkiella</taxon>
    </lineage>
</organism>
<sequence>MFNNWFYKNVTESALTYIPSNFENIPESGVIEYAIKKLNDTAAEVTQPGCPAQIVDCTDLNVAHKISYAVDNCVSMTLQCGHEVKQVFSMDEVMTLPSSLSKVAQEGLGDLMHVTTQYGDQLSQAWLEWQSTAMNRLPDADIVTNTAKSFFESINPVNLYQQSIHILSTHFDDTSRMNGSTTGTNTIKSIFDAINPVNLYQQHASGWGDYIGGFFRSSTPEITAIPLQEESTESLLNPANLASKLINFASSYFEEAAPEKIACAWDDFSCHQDALSEAMQACSNEEKLGYLQCALSTLQQYASEYDINEVFEDIQENYLPSAAVTCTVIAAVSGVVIAAAAIRKYNRQKGK</sequence>
<dbReference type="RefSeq" id="WP_057622714.1">
    <property type="nucleotide sequence ID" value="NZ_LKHV02000001.1"/>
</dbReference>
<keyword evidence="4" id="KW-1185">Reference proteome</keyword>
<dbReference type="Proteomes" id="UP000051494">
    <property type="component" value="Unassembled WGS sequence"/>
</dbReference>
<keyword evidence="1" id="KW-0812">Transmembrane</keyword>
<protein>
    <submittedName>
        <fullName evidence="2">Uncharacterized protein</fullName>
    </submittedName>
</protein>
<dbReference type="AlphaFoldDB" id="A0A0Q9YH78"/>
<proteinExistence type="predicted"/>
<keyword evidence="1" id="KW-0472">Membrane</keyword>
<accession>A0A0Q9YH78</accession>
<dbReference type="STRING" id="437022.CC99x_00194"/>
<dbReference type="EMBL" id="LKHV01000001">
    <property type="protein sequence ID" value="KRG19973.1"/>
    <property type="molecule type" value="Genomic_DNA"/>
</dbReference>